<evidence type="ECO:0000256" key="1">
    <source>
        <dbReference type="SAM" id="Phobius"/>
    </source>
</evidence>
<feature type="transmembrane region" description="Helical" evidence="1">
    <location>
        <begin position="7"/>
        <end position="26"/>
    </location>
</feature>
<protein>
    <submittedName>
        <fullName evidence="2">Uncharacterized protein</fullName>
    </submittedName>
</protein>
<organism evidence="2 3">
    <name type="scientific">Novipirellula herctigrandis</name>
    <dbReference type="NCBI Taxonomy" id="2527986"/>
    <lineage>
        <taxon>Bacteria</taxon>
        <taxon>Pseudomonadati</taxon>
        <taxon>Planctomycetota</taxon>
        <taxon>Planctomycetia</taxon>
        <taxon>Pirellulales</taxon>
        <taxon>Pirellulaceae</taxon>
        <taxon>Novipirellula</taxon>
    </lineage>
</organism>
<dbReference type="Proteomes" id="UP000315010">
    <property type="component" value="Unassembled WGS sequence"/>
</dbReference>
<feature type="transmembrane region" description="Helical" evidence="1">
    <location>
        <begin position="145"/>
        <end position="166"/>
    </location>
</feature>
<keyword evidence="1" id="KW-0812">Transmembrane</keyword>
<gene>
    <name evidence="2" type="ORF">CA13_65680</name>
</gene>
<dbReference type="EMBL" id="SJPJ01000001">
    <property type="protein sequence ID" value="TWT85086.1"/>
    <property type="molecule type" value="Genomic_DNA"/>
</dbReference>
<keyword evidence="1" id="KW-0472">Membrane</keyword>
<proteinExistence type="predicted"/>
<keyword evidence="1" id="KW-1133">Transmembrane helix</keyword>
<dbReference type="AlphaFoldDB" id="A0A5C5ZD30"/>
<dbReference type="OrthoDB" id="268515at2"/>
<reference evidence="2 3" key="1">
    <citation type="submission" date="2019-02" db="EMBL/GenBank/DDBJ databases">
        <title>Deep-cultivation of Planctomycetes and their phenomic and genomic characterization uncovers novel biology.</title>
        <authorList>
            <person name="Wiegand S."/>
            <person name="Jogler M."/>
            <person name="Boedeker C."/>
            <person name="Pinto D."/>
            <person name="Vollmers J."/>
            <person name="Rivas-Marin E."/>
            <person name="Kohn T."/>
            <person name="Peeters S.H."/>
            <person name="Heuer A."/>
            <person name="Rast P."/>
            <person name="Oberbeckmann S."/>
            <person name="Bunk B."/>
            <person name="Jeske O."/>
            <person name="Meyerdierks A."/>
            <person name="Storesund J.E."/>
            <person name="Kallscheuer N."/>
            <person name="Luecker S."/>
            <person name="Lage O.M."/>
            <person name="Pohl T."/>
            <person name="Merkel B.J."/>
            <person name="Hornburger P."/>
            <person name="Mueller R.-W."/>
            <person name="Bruemmer F."/>
            <person name="Labrenz M."/>
            <person name="Spormann A.M."/>
            <person name="Op Den Camp H."/>
            <person name="Overmann J."/>
            <person name="Amann R."/>
            <person name="Jetten M.S.M."/>
            <person name="Mascher T."/>
            <person name="Medema M.H."/>
            <person name="Devos D.P."/>
            <person name="Kaster A.-K."/>
            <person name="Ovreas L."/>
            <person name="Rohde M."/>
            <person name="Galperin M.Y."/>
            <person name="Jogler C."/>
        </authorList>
    </citation>
    <scope>NUCLEOTIDE SEQUENCE [LARGE SCALE GENOMIC DNA]</scope>
    <source>
        <strain evidence="2 3">CA13</strain>
    </source>
</reference>
<sequence length="180" mass="20287">MPKQLSITELLVLTGGIALWIAWFRIPPVELAGCIQDRPTKAIQHIEQYRIHGEEDYRRWFQRTISASPFASVPGYWRRVNDERSDLLVIPVPRCAPKYKAPASFHAHSRLNGSLVFLRHDYVEASTAAQLVVVPSSATVIRGTLAFPVVADVLIVTLPAILILALRRNRHQNIITEEFG</sequence>
<dbReference type="RefSeq" id="WP_146403101.1">
    <property type="nucleotide sequence ID" value="NZ_SJPJ01000001.1"/>
</dbReference>
<keyword evidence="3" id="KW-1185">Reference proteome</keyword>
<name>A0A5C5ZD30_9BACT</name>
<accession>A0A5C5ZD30</accession>
<comment type="caution">
    <text evidence="2">The sequence shown here is derived from an EMBL/GenBank/DDBJ whole genome shotgun (WGS) entry which is preliminary data.</text>
</comment>
<evidence type="ECO:0000313" key="2">
    <source>
        <dbReference type="EMBL" id="TWT85086.1"/>
    </source>
</evidence>
<evidence type="ECO:0000313" key="3">
    <source>
        <dbReference type="Proteomes" id="UP000315010"/>
    </source>
</evidence>